<accession>A0A8J2SRP4</accession>
<evidence type="ECO:0000313" key="1">
    <source>
        <dbReference type="EMBL" id="CAH0372932.1"/>
    </source>
</evidence>
<gene>
    <name evidence="1" type="ORF">PECAL_4P00920</name>
</gene>
<dbReference type="AlphaFoldDB" id="A0A8J2SRP4"/>
<evidence type="ECO:0000313" key="2">
    <source>
        <dbReference type="Proteomes" id="UP000789595"/>
    </source>
</evidence>
<protein>
    <submittedName>
        <fullName evidence="1">Uncharacterized protein</fullName>
    </submittedName>
</protein>
<dbReference type="Proteomes" id="UP000789595">
    <property type="component" value="Unassembled WGS sequence"/>
</dbReference>
<sequence>MIPSIVETLVGACDELSLLLRTLEITRTQNFISVKSVSTPSEAQAAQRVAAHKRAGLLAAGRSLRRSLELNKELLAAEDEKRRDRAQEEREKEDALPQLSQQAHLHLLYQALKQDERILLTCTDGDFAMLLDGEHTLHFSVAPPTKSDEGGGDPLQSGARLALAKALRDHFEGGLADRPSLVTDAADLVYHVQLRVELAELIRRLRARGLACLPAWVSDPAAVGVPRVDG</sequence>
<dbReference type="EMBL" id="CAKKNE010000004">
    <property type="protein sequence ID" value="CAH0372932.1"/>
    <property type="molecule type" value="Genomic_DNA"/>
</dbReference>
<comment type="caution">
    <text evidence="1">The sequence shown here is derived from an EMBL/GenBank/DDBJ whole genome shotgun (WGS) entry which is preliminary data.</text>
</comment>
<name>A0A8J2SRP4_9STRA</name>
<proteinExistence type="predicted"/>
<organism evidence="1 2">
    <name type="scientific">Pelagomonas calceolata</name>
    <dbReference type="NCBI Taxonomy" id="35677"/>
    <lineage>
        <taxon>Eukaryota</taxon>
        <taxon>Sar</taxon>
        <taxon>Stramenopiles</taxon>
        <taxon>Ochrophyta</taxon>
        <taxon>Pelagophyceae</taxon>
        <taxon>Pelagomonadales</taxon>
        <taxon>Pelagomonadaceae</taxon>
        <taxon>Pelagomonas</taxon>
    </lineage>
</organism>
<reference evidence="1" key="1">
    <citation type="submission" date="2021-11" db="EMBL/GenBank/DDBJ databases">
        <authorList>
            <consortium name="Genoscope - CEA"/>
            <person name="William W."/>
        </authorList>
    </citation>
    <scope>NUCLEOTIDE SEQUENCE</scope>
</reference>
<keyword evidence="2" id="KW-1185">Reference proteome</keyword>